<evidence type="ECO:0000313" key="3">
    <source>
        <dbReference type="Proteomes" id="UP000319700"/>
    </source>
</evidence>
<dbReference type="EMBL" id="RCZH01000030">
    <property type="protein sequence ID" value="TPG31309.1"/>
    <property type="molecule type" value="Genomic_DNA"/>
</dbReference>
<gene>
    <name evidence="2" type="ORF">EAH81_26950</name>
</gene>
<dbReference type="InterPro" id="IPR003959">
    <property type="entry name" value="ATPase_AAA_core"/>
</dbReference>
<dbReference type="GO" id="GO:0005524">
    <property type="term" value="F:ATP binding"/>
    <property type="evidence" value="ECO:0007669"/>
    <property type="project" value="UniProtKB-KW"/>
</dbReference>
<dbReference type="RefSeq" id="WP_140511994.1">
    <property type="nucleotide sequence ID" value="NZ_RCZH01000030.1"/>
</dbReference>
<dbReference type="Proteomes" id="UP000319700">
    <property type="component" value="Unassembled WGS sequence"/>
</dbReference>
<dbReference type="SUPFAM" id="SSF52540">
    <property type="entry name" value="P-loop containing nucleoside triphosphate hydrolases"/>
    <property type="match status" value="1"/>
</dbReference>
<evidence type="ECO:0000313" key="2">
    <source>
        <dbReference type="EMBL" id="TPG31309.1"/>
    </source>
</evidence>
<name>A0A502E2X9_9FLAO</name>
<organism evidence="2 3">
    <name type="scientific">Flavobacterium pectinovorum</name>
    <dbReference type="NCBI Taxonomy" id="29533"/>
    <lineage>
        <taxon>Bacteria</taxon>
        <taxon>Pseudomonadati</taxon>
        <taxon>Bacteroidota</taxon>
        <taxon>Flavobacteriia</taxon>
        <taxon>Flavobacteriales</taxon>
        <taxon>Flavobacteriaceae</taxon>
        <taxon>Flavobacterium</taxon>
    </lineage>
</organism>
<reference evidence="2 3" key="1">
    <citation type="journal article" date="2019" name="Environ. Microbiol.">
        <title>Species interactions and distinct microbial communities in high Arctic permafrost affected cryosols are associated with the CH4 and CO2 gas fluxes.</title>
        <authorList>
            <person name="Altshuler I."/>
            <person name="Hamel J."/>
            <person name="Turney S."/>
            <person name="Magnuson E."/>
            <person name="Levesque R."/>
            <person name="Greer C."/>
            <person name="Whyte L.G."/>
        </authorList>
    </citation>
    <scope>NUCLEOTIDE SEQUENCE [LARGE SCALE GENOMIC DNA]</scope>
    <source>
        <strain evidence="2 3">42</strain>
    </source>
</reference>
<dbReference type="Gene3D" id="3.40.50.300">
    <property type="entry name" value="P-loop containing nucleotide triphosphate hydrolases"/>
    <property type="match status" value="1"/>
</dbReference>
<dbReference type="GO" id="GO:0016887">
    <property type="term" value="F:ATP hydrolysis activity"/>
    <property type="evidence" value="ECO:0007669"/>
    <property type="project" value="InterPro"/>
</dbReference>
<dbReference type="CDD" id="cd00009">
    <property type="entry name" value="AAA"/>
    <property type="match status" value="1"/>
</dbReference>
<comment type="caution">
    <text evidence="2">The sequence shown here is derived from an EMBL/GenBank/DDBJ whole genome shotgun (WGS) entry which is preliminary data.</text>
</comment>
<proteinExistence type="predicted"/>
<dbReference type="OrthoDB" id="811374at2"/>
<evidence type="ECO:0000259" key="1">
    <source>
        <dbReference type="Pfam" id="PF00004"/>
    </source>
</evidence>
<protein>
    <submittedName>
        <fullName evidence="2">ATP-binding protein</fullName>
    </submittedName>
</protein>
<dbReference type="Pfam" id="PF00004">
    <property type="entry name" value="AAA"/>
    <property type="match status" value="1"/>
</dbReference>
<keyword evidence="2" id="KW-0547">Nucleotide-binding</keyword>
<feature type="domain" description="ATPase AAA-type core" evidence="1">
    <location>
        <begin position="300"/>
        <end position="411"/>
    </location>
</feature>
<keyword evidence="3" id="KW-1185">Reference proteome</keyword>
<accession>A0A502E2X9</accession>
<sequence length="1518" mass="177166">MPLVTYEQPFVASLLDENKPMSPANKSFPYNQIADPRRFEQLLYSLYSIRIGESNFEKFDTISLMSGVSEKGRDCALFTCGKSTGLIQCKKHSSNLSIAAFGEEITKFVLYSLLEPTLIDDPDNFTYYIAVSSGFVSACSDFIDNFNQKVIQEQQELQNWITSNLKKPTLQELKPQQNSLLSTLLDIFSRIKVKKIGPSDLDSLLTLPSCCHLINSFFEVRTVLNEQASEKVINYLDRTLDEPKIKAALKKSSAALSLEKNHLEEVADSHIERNETQALLNWITEDCTRDDKGRHLNICLLAGNAGMGKTVILKDLYDQLIEDGIPVMGLKADRLVSASIVELQHKIGLTVPVLDFIEQCKEKYPKTVILIDQIDALSQAMSADRNYLRVFKNIIDSYTYDTNIRIVISVRIFDLHYDPSLRIYKHLKTVNTELFTEEQVKSLLDRAGIIYTGLSNKLLQLLRTPNHINIFTRLPSAVKSGNSIKNLQDLYAELYKLKVLSVDASVPVQPAELKKVLFKIAAKMFDSQSITVSELQFEDYKKQLNYLESERLIKIEDAQIQFFHQTFYDFIFAKRFVEKSLSLYKYIHKEDQSIFIRSAVKMIFNYLRQYAPDIFIDELRKIFWDKKIFFHIKQLCFSLLLFLEDANTEEKTLASQIMLENTDFELLFFEHSRSEKWFELALEKNIINSFLNALRQTDSTQINEERNKIYQHYVSDFLQSYLEKNNADAWAYILKLNNAYIKETILSRLKNWKDHNAFKLLEQCTDFYNNDPFGYFLAMDKIAEINPKYCLKILKERFLRKEWMETARQTDHQEKKVFKTLSKHIPEKIVDLLLPMLIRELEANKHSNSELYDDYFYSDVNLRSDNELHDKGYYYWLLARCLRQTAKKHYSMFLGFAQEHRNSEFEAVLRLLVHALSGSENTYLDEIFKLFKHFYNIKRFMTSSDLGVEYRDLLQKSLPLFSQIQLKEITAMITSLKIPAEAAVYGDRTKYLNIGHTKHVLLQRFPDEMIDQNKELRILRLELNRKFKPYKETYRSHNLLAGVVHRPLTDIAYERMSAVQWIKSFKKYNSEREPFQGDSRKGGLYEHVRAFKDFAKKYPTQEKAQIIEKVIQDGEINLEYALYGLEGLCEAKFDAEKIHQLFKKIMPSREKFLDKYSFLNIAYYLLKSNIEDAEILDYVILTGKAVEGKKIDYSKYAETSTRGLLTAGINTIYGRAAKNLIFLQIDKYEDLIFPAVQDMLQNGPDEQKATIVHYFAYLNKINRERSFNIFSDHLKKEDNVYVLASAIWSMQYMGNHDFKKLVPIYRRLISCNLLGKEDSRWLFSILHLSYLLQKEGAEELLFNLIAVNSSAGSSSFNLIFEHFYFNEESPDRSNKVLLHILEADKADPDEKLQIFYSEFETLKLDDISEFLTHYIKSPKFQFSGSLVRYLTWQCSHNPVLCINLFNMAVESDNHNLHRDRGYQRDHETTRFIIGAFNSLKESGKESKKLRKQLLQSFDKLLRDYSSRKTSEKVLEELI</sequence>
<dbReference type="InterPro" id="IPR027417">
    <property type="entry name" value="P-loop_NTPase"/>
</dbReference>
<keyword evidence="2" id="KW-0067">ATP-binding</keyword>